<gene>
    <name evidence="4" type="ORF">SAMN03080610_02024</name>
</gene>
<evidence type="ECO:0000259" key="3">
    <source>
        <dbReference type="PROSITE" id="PS01031"/>
    </source>
</evidence>
<dbReference type="Proteomes" id="UP000199347">
    <property type="component" value="Unassembled WGS sequence"/>
</dbReference>
<dbReference type="Gene3D" id="2.60.40.790">
    <property type="match status" value="1"/>
</dbReference>
<dbReference type="PANTHER" id="PTHR11527">
    <property type="entry name" value="HEAT-SHOCK PROTEIN 20 FAMILY MEMBER"/>
    <property type="match status" value="1"/>
</dbReference>
<dbReference type="AlphaFoldDB" id="A0A1G5NIW7"/>
<dbReference type="CDD" id="cd06464">
    <property type="entry name" value="ACD_sHsps-like"/>
    <property type="match status" value="1"/>
</dbReference>
<dbReference type="InterPro" id="IPR031107">
    <property type="entry name" value="Small_HSP"/>
</dbReference>
<organism evidence="4 5">
    <name type="scientific">Afifella marina DSM 2698</name>
    <dbReference type="NCBI Taxonomy" id="1120955"/>
    <lineage>
        <taxon>Bacteria</taxon>
        <taxon>Pseudomonadati</taxon>
        <taxon>Pseudomonadota</taxon>
        <taxon>Alphaproteobacteria</taxon>
        <taxon>Hyphomicrobiales</taxon>
        <taxon>Afifellaceae</taxon>
        <taxon>Afifella</taxon>
    </lineage>
</organism>
<proteinExistence type="inferred from homology"/>
<keyword evidence="5" id="KW-1185">Reference proteome</keyword>
<dbReference type="SUPFAM" id="SSF49764">
    <property type="entry name" value="HSP20-like chaperones"/>
    <property type="match status" value="1"/>
</dbReference>
<accession>A0A1G5NIW7</accession>
<protein>
    <submittedName>
        <fullName evidence="4">HSP20 family protein</fullName>
    </submittedName>
</protein>
<dbReference type="RefSeq" id="WP_092812222.1">
    <property type="nucleotide sequence ID" value="NZ_FMVW01000004.1"/>
</dbReference>
<dbReference type="InterPro" id="IPR002068">
    <property type="entry name" value="A-crystallin/Hsp20_dom"/>
</dbReference>
<reference evidence="4 5" key="1">
    <citation type="submission" date="2016-10" db="EMBL/GenBank/DDBJ databases">
        <authorList>
            <person name="de Groot N.N."/>
        </authorList>
    </citation>
    <scope>NUCLEOTIDE SEQUENCE [LARGE SCALE GENOMIC DNA]</scope>
    <source>
        <strain evidence="4 5">DSM 2698</strain>
    </source>
</reference>
<dbReference type="Pfam" id="PF00011">
    <property type="entry name" value="HSP20"/>
    <property type="match status" value="1"/>
</dbReference>
<dbReference type="EMBL" id="FMVW01000004">
    <property type="protein sequence ID" value="SCZ36701.1"/>
    <property type="molecule type" value="Genomic_DNA"/>
</dbReference>
<evidence type="ECO:0000256" key="1">
    <source>
        <dbReference type="PROSITE-ProRule" id="PRU00285"/>
    </source>
</evidence>
<name>A0A1G5NIW7_AFIMA</name>
<feature type="domain" description="SHSP" evidence="3">
    <location>
        <begin position="49"/>
        <end position="165"/>
    </location>
</feature>
<evidence type="ECO:0000313" key="5">
    <source>
        <dbReference type="Proteomes" id="UP000199347"/>
    </source>
</evidence>
<sequence length="165" mass="18648">MDFRSMIPFGRQTALTRGPETDPFLAMRREMDRIFDDFTRDWSAPANPASGGFLSPKVDVAETEAGLELTAELPGIDEKDIELDLTEGVLTLKAENKVEREEKDEKKQFHLVERSYGTFMRRFALPFEPKADEVTASFDKGVLKVMVPRAKELEAKGRKISVNGH</sequence>
<dbReference type="PROSITE" id="PS01031">
    <property type="entry name" value="SHSP"/>
    <property type="match status" value="1"/>
</dbReference>
<dbReference type="InterPro" id="IPR008978">
    <property type="entry name" value="HSP20-like_chaperone"/>
</dbReference>
<dbReference type="OrthoDB" id="9808910at2"/>
<dbReference type="STRING" id="1120955.SAMN03080610_02024"/>
<comment type="similarity">
    <text evidence="1 2">Belongs to the small heat shock protein (HSP20) family.</text>
</comment>
<evidence type="ECO:0000313" key="4">
    <source>
        <dbReference type="EMBL" id="SCZ36701.1"/>
    </source>
</evidence>
<evidence type="ECO:0000256" key="2">
    <source>
        <dbReference type="RuleBase" id="RU003616"/>
    </source>
</evidence>